<evidence type="ECO:0000313" key="9">
    <source>
        <dbReference type="EMBL" id="SDX89965.1"/>
    </source>
</evidence>
<keyword evidence="7 8" id="KW-0472">Membrane</keyword>
<keyword evidence="6 8" id="KW-1133">Transmembrane helix</keyword>
<keyword evidence="10" id="KW-1185">Reference proteome</keyword>
<evidence type="ECO:0000256" key="7">
    <source>
        <dbReference type="ARBA" id="ARBA00023136"/>
    </source>
</evidence>
<feature type="transmembrane region" description="Helical" evidence="8">
    <location>
        <begin position="345"/>
        <end position="363"/>
    </location>
</feature>
<feature type="transmembrane region" description="Helical" evidence="8">
    <location>
        <begin position="302"/>
        <end position="325"/>
    </location>
</feature>
<evidence type="ECO:0000256" key="8">
    <source>
        <dbReference type="SAM" id="Phobius"/>
    </source>
</evidence>
<protein>
    <submittedName>
        <fullName evidence="9">Putative peptidoglycan lipid II flippase</fullName>
    </submittedName>
</protein>
<feature type="transmembrane region" description="Helical" evidence="8">
    <location>
        <begin position="454"/>
        <end position="478"/>
    </location>
</feature>
<dbReference type="GO" id="GO:0034204">
    <property type="term" value="P:lipid translocation"/>
    <property type="evidence" value="ECO:0007669"/>
    <property type="project" value="TreeGrafter"/>
</dbReference>
<dbReference type="GO" id="GO:0008360">
    <property type="term" value="P:regulation of cell shape"/>
    <property type="evidence" value="ECO:0007669"/>
    <property type="project" value="UniProtKB-KW"/>
</dbReference>
<dbReference type="EMBL" id="FNPD01000005">
    <property type="protein sequence ID" value="SDX89965.1"/>
    <property type="molecule type" value="Genomic_DNA"/>
</dbReference>
<feature type="transmembrane region" description="Helical" evidence="8">
    <location>
        <begin position="20"/>
        <end position="39"/>
    </location>
</feature>
<evidence type="ECO:0000256" key="2">
    <source>
        <dbReference type="ARBA" id="ARBA00022475"/>
    </source>
</evidence>
<evidence type="ECO:0000256" key="5">
    <source>
        <dbReference type="ARBA" id="ARBA00022984"/>
    </source>
</evidence>
<dbReference type="GO" id="GO:0015648">
    <property type="term" value="F:lipid-linked peptidoglycan transporter activity"/>
    <property type="evidence" value="ECO:0007669"/>
    <property type="project" value="TreeGrafter"/>
</dbReference>
<dbReference type="GO" id="GO:0005886">
    <property type="term" value="C:plasma membrane"/>
    <property type="evidence" value="ECO:0007669"/>
    <property type="project" value="UniProtKB-SubCell"/>
</dbReference>
<feature type="transmembrane region" description="Helical" evidence="8">
    <location>
        <begin position="431"/>
        <end position="448"/>
    </location>
</feature>
<evidence type="ECO:0000256" key="1">
    <source>
        <dbReference type="ARBA" id="ARBA00004651"/>
    </source>
</evidence>
<reference evidence="10" key="1">
    <citation type="submission" date="2016-10" db="EMBL/GenBank/DDBJ databases">
        <authorList>
            <person name="Varghese N."/>
            <person name="Submissions S."/>
        </authorList>
    </citation>
    <scope>NUCLEOTIDE SEQUENCE [LARGE SCALE GENOMIC DNA]</scope>
    <source>
        <strain evidence="10">DSM 13490</strain>
    </source>
</reference>
<gene>
    <name evidence="9" type="ORF">SAMN03080603_01073</name>
</gene>
<feature type="transmembrane region" description="Helical" evidence="8">
    <location>
        <begin position="182"/>
        <end position="205"/>
    </location>
</feature>
<keyword evidence="4" id="KW-0133">Cell shape</keyword>
<feature type="transmembrane region" description="Helical" evidence="8">
    <location>
        <begin position="79"/>
        <end position="101"/>
    </location>
</feature>
<feature type="transmembrane region" description="Helical" evidence="8">
    <location>
        <begin position="232"/>
        <end position="259"/>
    </location>
</feature>
<evidence type="ECO:0000256" key="3">
    <source>
        <dbReference type="ARBA" id="ARBA00022692"/>
    </source>
</evidence>
<evidence type="ECO:0000313" key="10">
    <source>
        <dbReference type="Proteomes" id="UP000199266"/>
    </source>
</evidence>
<dbReference type="RefSeq" id="WP_091461116.1">
    <property type="nucleotide sequence ID" value="NZ_FNPD01000005.1"/>
</dbReference>
<feature type="transmembrane region" description="Helical" evidence="8">
    <location>
        <begin position="157"/>
        <end position="176"/>
    </location>
</feature>
<proteinExistence type="predicted"/>
<dbReference type="AlphaFoldDB" id="A0A1H3FGH2"/>
<feature type="transmembrane region" description="Helical" evidence="8">
    <location>
        <begin position="375"/>
        <end position="394"/>
    </location>
</feature>
<dbReference type="Proteomes" id="UP000199266">
    <property type="component" value="Unassembled WGS sequence"/>
</dbReference>
<organism evidence="9 10">
    <name type="scientific">Acetomicrobium thermoterrenum DSM 13490</name>
    <dbReference type="NCBI Taxonomy" id="1120987"/>
    <lineage>
        <taxon>Bacteria</taxon>
        <taxon>Thermotogati</taxon>
        <taxon>Synergistota</taxon>
        <taxon>Synergistia</taxon>
        <taxon>Synergistales</taxon>
        <taxon>Acetomicrobiaceae</taxon>
        <taxon>Acetomicrobium</taxon>
    </lineage>
</organism>
<feature type="transmembrane region" description="Helical" evidence="8">
    <location>
        <begin position="121"/>
        <end position="145"/>
    </location>
</feature>
<sequence length="497" mass="55552">MFRAFLVLSSGSVIGKFIGFLREILMAALFGTGTYVAAYRVAQTAMLMPIEFFLTNSLEAGFVPLYVRYAKEDPKKARAFLTVTVMLFLLLAGIIFLFLYLGSSWWVKTLAPGMDDTSKALTASMLHVMALAVPLYILGMLMAYLEMAHDRYLTASLRSTIQSVGLISGSLLAIYFKNPLFLAWGFVFAYLFYLLWLLSSLYNLGLLHFKATLSRHLAIETFRAFWKSVRPVLIVPLLIQGNIAIERIVASLIGSTAIAAVDYAKFVTETGVILVAAPLGMVGLSALSGLDPDLVRQKVGQIANIVLIFMIPISLFIACNNVDIVHILYARGAFDQESVEVTSEILLGFSIGMWAQVLSYYFIRVLNSQLRNTEVLIYTSISILVDVGIKLLLYKNFGPVVLGLGLSVNFIVLWLFTTYALNLYKELKDTFLSLTVGSLFYIVTYIFISQKLIGLSHIVHFISIATISCLYWIFYVLLQPRLRKYVYLLIGSLHDLF</sequence>
<dbReference type="PANTHER" id="PTHR47019:SF1">
    <property type="entry name" value="LIPID II FLIPPASE MURJ"/>
    <property type="match status" value="1"/>
</dbReference>
<dbReference type="Pfam" id="PF03023">
    <property type="entry name" value="MurJ"/>
    <property type="match status" value="1"/>
</dbReference>
<feature type="transmembrane region" description="Helical" evidence="8">
    <location>
        <begin position="271"/>
        <end position="290"/>
    </location>
</feature>
<name>A0A1H3FGH2_9BACT</name>
<keyword evidence="2" id="KW-1003">Cell membrane</keyword>
<keyword evidence="5" id="KW-0573">Peptidoglycan synthesis</keyword>
<keyword evidence="3 8" id="KW-0812">Transmembrane</keyword>
<feature type="transmembrane region" description="Helical" evidence="8">
    <location>
        <begin position="45"/>
        <end position="67"/>
    </location>
</feature>
<feature type="transmembrane region" description="Helical" evidence="8">
    <location>
        <begin position="400"/>
        <end position="424"/>
    </location>
</feature>
<accession>A0A1H3FGH2</accession>
<dbReference type="GO" id="GO:0009252">
    <property type="term" value="P:peptidoglycan biosynthetic process"/>
    <property type="evidence" value="ECO:0007669"/>
    <property type="project" value="UniProtKB-KW"/>
</dbReference>
<evidence type="ECO:0000256" key="4">
    <source>
        <dbReference type="ARBA" id="ARBA00022960"/>
    </source>
</evidence>
<dbReference type="InterPro" id="IPR051050">
    <property type="entry name" value="Lipid_II_flippase_MurJ/MviN"/>
</dbReference>
<evidence type="ECO:0000256" key="6">
    <source>
        <dbReference type="ARBA" id="ARBA00022989"/>
    </source>
</evidence>
<dbReference type="InterPro" id="IPR004268">
    <property type="entry name" value="MurJ"/>
</dbReference>
<dbReference type="PANTHER" id="PTHR47019">
    <property type="entry name" value="LIPID II FLIPPASE MURJ"/>
    <property type="match status" value="1"/>
</dbReference>
<comment type="subcellular location">
    <subcellularLocation>
        <location evidence="1">Cell membrane</location>
        <topology evidence="1">Multi-pass membrane protein</topology>
    </subcellularLocation>
</comment>